<sequence length="215" mass="23649">MVRPQRQQPILNQTDSDGEENERDESADVSEYSRSDIIQYVFEHYDMTPAEIDAMFHTGSEDARNIKNAARKRRSRIMERGGQPAPPPVKKPAPSTSRNTSNSISSIASAALGNDHTGSPQPSSSSSSGEILRVNSERDRKHTISREAPEALLNNPANGVYNLDTMLQSFDQSSAPKKASKIKIFGEPGSTAVVRTGTTEFTIKVPHGQFMEIEF</sequence>
<accession>A0A7E4ZUN1</accession>
<feature type="region of interest" description="Disordered" evidence="1">
    <location>
        <begin position="60"/>
        <end position="131"/>
    </location>
</feature>
<protein>
    <submittedName>
        <fullName evidence="3">CUE domain-containing protein</fullName>
    </submittedName>
</protein>
<feature type="compositionally biased region" description="Low complexity" evidence="1">
    <location>
        <begin position="92"/>
        <end position="110"/>
    </location>
</feature>
<feature type="compositionally biased region" description="Acidic residues" evidence="1">
    <location>
        <begin position="16"/>
        <end position="28"/>
    </location>
</feature>
<feature type="region of interest" description="Disordered" evidence="1">
    <location>
        <begin position="1"/>
        <end position="34"/>
    </location>
</feature>
<evidence type="ECO:0000313" key="2">
    <source>
        <dbReference type="Proteomes" id="UP000492821"/>
    </source>
</evidence>
<reference evidence="2" key="1">
    <citation type="journal article" date="2013" name="Genetics">
        <title>The draft genome and transcriptome of Panagrellus redivivus are shaped by the harsh demands of a free-living lifestyle.</title>
        <authorList>
            <person name="Srinivasan J."/>
            <person name="Dillman A.R."/>
            <person name="Macchietto M.G."/>
            <person name="Heikkinen L."/>
            <person name="Lakso M."/>
            <person name="Fracchia K.M."/>
            <person name="Antoshechkin I."/>
            <person name="Mortazavi A."/>
            <person name="Wong G."/>
            <person name="Sternberg P.W."/>
        </authorList>
    </citation>
    <scope>NUCLEOTIDE SEQUENCE [LARGE SCALE GENOMIC DNA]</scope>
    <source>
        <strain evidence="2">MT8872</strain>
    </source>
</reference>
<feature type="compositionally biased region" description="Polar residues" evidence="1">
    <location>
        <begin position="1"/>
        <end position="15"/>
    </location>
</feature>
<reference evidence="3" key="2">
    <citation type="submission" date="2020-10" db="UniProtKB">
        <authorList>
            <consortium name="WormBaseParasite"/>
        </authorList>
    </citation>
    <scope>IDENTIFICATION</scope>
</reference>
<name>A0A7E4ZUN1_PANRE</name>
<proteinExistence type="predicted"/>
<dbReference type="WBParaSite" id="Pan_g18328.t1">
    <property type="protein sequence ID" value="Pan_g18328.t1"/>
    <property type="gene ID" value="Pan_g18328"/>
</dbReference>
<evidence type="ECO:0000313" key="3">
    <source>
        <dbReference type="WBParaSite" id="Pan_g18328.t1"/>
    </source>
</evidence>
<organism evidence="2 3">
    <name type="scientific">Panagrellus redivivus</name>
    <name type="common">Microworm</name>
    <dbReference type="NCBI Taxonomy" id="6233"/>
    <lineage>
        <taxon>Eukaryota</taxon>
        <taxon>Metazoa</taxon>
        <taxon>Ecdysozoa</taxon>
        <taxon>Nematoda</taxon>
        <taxon>Chromadorea</taxon>
        <taxon>Rhabditida</taxon>
        <taxon>Tylenchina</taxon>
        <taxon>Panagrolaimomorpha</taxon>
        <taxon>Panagrolaimoidea</taxon>
        <taxon>Panagrolaimidae</taxon>
        <taxon>Panagrellus</taxon>
    </lineage>
</organism>
<dbReference type="AlphaFoldDB" id="A0A7E4ZUN1"/>
<feature type="compositionally biased region" description="Low complexity" evidence="1">
    <location>
        <begin position="119"/>
        <end position="128"/>
    </location>
</feature>
<keyword evidence="2" id="KW-1185">Reference proteome</keyword>
<evidence type="ECO:0000256" key="1">
    <source>
        <dbReference type="SAM" id="MobiDB-lite"/>
    </source>
</evidence>
<dbReference type="Proteomes" id="UP000492821">
    <property type="component" value="Unassembled WGS sequence"/>
</dbReference>